<keyword evidence="2" id="KW-0489">Methyltransferase</keyword>
<dbReference type="Gene3D" id="3.40.50.150">
    <property type="entry name" value="Vaccinia Virus protein VP39"/>
    <property type="match status" value="1"/>
</dbReference>
<protein>
    <submittedName>
        <fullName evidence="2">Class I SAM-dependent methyltransferase</fullName>
    </submittedName>
</protein>
<comment type="caution">
    <text evidence="2">The sequence shown here is derived from an EMBL/GenBank/DDBJ whole genome shotgun (WGS) entry which is preliminary data.</text>
</comment>
<reference evidence="2 3" key="1">
    <citation type="submission" date="2024-12" db="EMBL/GenBank/DDBJ databases">
        <title>Forecasting of Potato common scab and diversities of Pathogenic streptomyces spp. in china.</title>
        <authorList>
            <person name="Handique U."/>
            <person name="Wu J."/>
        </authorList>
    </citation>
    <scope>NUCLEOTIDE SEQUENCE [LARGE SCALE GENOMIC DNA]</scope>
    <source>
        <strain evidence="2 3">ZRIMU1585</strain>
    </source>
</reference>
<dbReference type="EMBL" id="JBJVNE010000001">
    <property type="protein sequence ID" value="MFM9644901.1"/>
    <property type="molecule type" value="Genomic_DNA"/>
</dbReference>
<dbReference type="Proteomes" id="UP001631993">
    <property type="component" value="Unassembled WGS sequence"/>
</dbReference>
<feature type="domain" description="Methyltransferase" evidence="1">
    <location>
        <begin position="65"/>
        <end position="155"/>
    </location>
</feature>
<sequence length="227" mass="24107">MSEPNSSPSLADADPAFVRDTRAAYDAIAEEYAREFPDGLGERVLDRALLSGFAELVRAAGAGPVADVGSGPGNVTALLHRLGVPVFGVDVSPRMVALARRAHPGIRFHVGSMEALDLPDRTLGGLLALFSVIHVPDTHLPAVFAEFRRVLAPGGHLLLCFQTGTGERQHVAERFGHEIALDYYWRTAESVAGHLTEAGLSIQARVVLEPEGGATRSRAFLLARGAG</sequence>
<dbReference type="RefSeq" id="WP_369279103.1">
    <property type="nucleotide sequence ID" value="NZ_JBJVMW010000021.1"/>
</dbReference>
<dbReference type="InterPro" id="IPR029063">
    <property type="entry name" value="SAM-dependent_MTases_sf"/>
</dbReference>
<proteinExistence type="predicted"/>
<evidence type="ECO:0000313" key="2">
    <source>
        <dbReference type="EMBL" id="MFM9644901.1"/>
    </source>
</evidence>
<dbReference type="GO" id="GO:0008168">
    <property type="term" value="F:methyltransferase activity"/>
    <property type="evidence" value="ECO:0007669"/>
    <property type="project" value="UniProtKB-KW"/>
</dbReference>
<dbReference type="GO" id="GO:0032259">
    <property type="term" value="P:methylation"/>
    <property type="evidence" value="ECO:0007669"/>
    <property type="project" value="UniProtKB-KW"/>
</dbReference>
<name>A0ABW9I8R1_STRGJ</name>
<keyword evidence="2" id="KW-0808">Transferase</keyword>
<dbReference type="SUPFAM" id="SSF53335">
    <property type="entry name" value="S-adenosyl-L-methionine-dependent methyltransferases"/>
    <property type="match status" value="1"/>
</dbReference>
<dbReference type="InterPro" id="IPR041698">
    <property type="entry name" value="Methyltransf_25"/>
</dbReference>
<evidence type="ECO:0000259" key="1">
    <source>
        <dbReference type="Pfam" id="PF13649"/>
    </source>
</evidence>
<accession>A0ABW9I8R1</accession>
<keyword evidence="3" id="KW-1185">Reference proteome</keyword>
<dbReference type="InterPro" id="IPR050508">
    <property type="entry name" value="Methyltransf_Superfamily"/>
</dbReference>
<gene>
    <name evidence="2" type="ORF">ACKI1S_01935</name>
</gene>
<dbReference type="CDD" id="cd02440">
    <property type="entry name" value="AdoMet_MTases"/>
    <property type="match status" value="1"/>
</dbReference>
<dbReference type="PANTHER" id="PTHR42912">
    <property type="entry name" value="METHYLTRANSFERASE"/>
    <property type="match status" value="1"/>
</dbReference>
<organism evidence="2 3">
    <name type="scientific">Streptomyces galilaeus</name>
    <dbReference type="NCBI Taxonomy" id="33899"/>
    <lineage>
        <taxon>Bacteria</taxon>
        <taxon>Bacillati</taxon>
        <taxon>Actinomycetota</taxon>
        <taxon>Actinomycetes</taxon>
        <taxon>Kitasatosporales</taxon>
        <taxon>Streptomycetaceae</taxon>
        <taxon>Streptomyces</taxon>
    </lineage>
</organism>
<dbReference type="Pfam" id="PF13649">
    <property type="entry name" value="Methyltransf_25"/>
    <property type="match status" value="1"/>
</dbReference>
<evidence type="ECO:0000313" key="3">
    <source>
        <dbReference type="Proteomes" id="UP001631993"/>
    </source>
</evidence>